<feature type="compositionally biased region" description="Pro residues" evidence="3">
    <location>
        <begin position="825"/>
        <end position="834"/>
    </location>
</feature>
<dbReference type="RefSeq" id="WP_061607553.1">
    <property type="nucleotide sequence ID" value="NZ_JEMA01000387.1"/>
</dbReference>
<dbReference type="Pfam" id="PF24681">
    <property type="entry name" value="Kelch_KLHDC2_KLHL20_DRC7"/>
    <property type="match status" value="1"/>
</dbReference>
<feature type="chain" id="PRO_5007567241" description="Disintegrin domain-containing protein" evidence="4">
    <location>
        <begin position="29"/>
        <end position="834"/>
    </location>
</feature>
<evidence type="ECO:0000256" key="3">
    <source>
        <dbReference type="SAM" id="MobiDB-lite"/>
    </source>
</evidence>
<dbReference type="InterPro" id="IPR015915">
    <property type="entry name" value="Kelch-typ_b-propeller"/>
</dbReference>
<sequence>MIAPHSSLHSLFAASALLASLQPLTGCAGPDQPPDEALRGAFPGQAAAVLSVGPGFIRSDGGLERAAAGRRGSAVARLPGDGSDAIVFALDGGATLRVREVGAEGEAMLADRAVAYRRAGGASFWTATPGGVEEWLLLEAAAVQRGAPVAAWEVEGGALAERDGAIEIADATGAVRLRVTAPAAYAAGGREVGAQLAARGGRIELFVDAEGEQVLVDPAWQSPPPPTMATRRSHHAAALLGTRVLVTGGTNLYGVAIDSTELYDPAESAWSNAPAPGRMGRARTDHAAIALDSDRVLVIGGDRGGADSTYEVYDARTMSWEVEGTIPLDNPTEAASPAPLHRHTATRLGEESGDVLIVGGTADLDNVAVYDNVFRYDPSTGALEEAARLLEPRTLHTATLLETGEVLVVGGYRSGAGLRTTELYDPASDTWTAGPSMMEGSERYMHTATLLPDGRVLVVGYSPLTEIYDPSTNSFSPGEPLETHGKRHAHSATLLPNGCVLVAGGRLNSSSDTADVELYNPDRNRWITIAPLSEPRAFHEATYIDQDGSVLITGGRVAREASYAVERFTLGRPGEPCGDQCECQSGFCVDGVCCDSACDGGACDACSVEAGASADGACSPLTGNACDDGNACTSGDACDAGTCAGTNDDTATCGDDEPCTRHACVAGSCVAEDDDGATCDDGDPCTTEDACGEGACAGKAITCPATDACHEEGTCDPETSRCVWPSKADNVPCEDGGVCLAGACIHGAEASSSSQGGAGAGEPTGPAEHAGGGGSGGGAGPATDDDGGCGCRAAGAAAPGGNAAAALLMAAAAWRASRRRRRPCPSAPRPATPR</sequence>
<dbReference type="SUPFAM" id="SSF117281">
    <property type="entry name" value="Kelch motif"/>
    <property type="match status" value="2"/>
</dbReference>
<dbReference type="NCBIfam" id="TIGR03901">
    <property type="entry name" value="MYXO-CTERM"/>
    <property type="match status" value="1"/>
</dbReference>
<gene>
    <name evidence="5" type="ORF">BE15_37040</name>
</gene>
<dbReference type="InterPro" id="IPR006652">
    <property type="entry name" value="Kelch_1"/>
</dbReference>
<feature type="signal peptide" evidence="4">
    <location>
        <begin position="1"/>
        <end position="28"/>
    </location>
</feature>
<dbReference type="InterPro" id="IPR024038">
    <property type="entry name" value="MYXO-CTERM"/>
</dbReference>
<dbReference type="OrthoDB" id="320326at2"/>
<keyword evidence="1" id="KW-0880">Kelch repeat</keyword>
<feature type="region of interest" description="Disordered" evidence="3">
    <location>
        <begin position="752"/>
        <end position="783"/>
    </location>
</feature>
<name>A0A150QSL4_SORCE</name>
<evidence type="ECO:0000256" key="1">
    <source>
        <dbReference type="ARBA" id="ARBA00022441"/>
    </source>
</evidence>
<evidence type="ECO:0000313" key="5">
    <source>
        <dbReference type="EMBL" id="KYF70588.1"/>
    </source>
</evidence>
<accession>A0A150QSL4</accession>
<protein>
    <recommendedName>
        <fullName evidence="7">Disintegrin domain-containing protein</fullName>
    </recommendedName>
</protein>
<dbReference type="Pfam" id="PF01344">
    <property type="entry name" value="Kelch_1"/>
    <property type="match status" value="1"/>
</dbReference>
<reference evidence="5 6" key="1">
    <citation type="submission" date="2014-02" db="EMBL/GenBank/DDBJ databases">
        <title>The small core and large imbalanced accessory genome model reveals a collaborative survival strategy of Sorangium cellulosum strains in nature.</title>
        <authorList>
            <person name="Han K."/>
            <person name="Peng R."/>
            <person name="Blom J."/>
            <person name="Li Y.-Z."/>
        </authorList>
    </citation>
    <scope>NUCLEOTIDE SEQUENCE [LARGE SCALE GENOMIC DNA]</scope>
    <source>
        <strain evidence="5 6">So0008-312</strain>
    </source>
</reference>
<dbReference type="PANTHER" id="PTHR45632:SF3">
    <property type="entry name" value="KELCH-LIKE PROTEIN 32"/>
    <property type="match status" value="1"/>
</dbReference>
<dbReference type="Gene3D" id="2.120.10.80">
    <property type="entry name" value="Kelch-type beta propeller"/>
    <property type="match status" value="3"/>
</dbReference>
<evidence type="ECO:0008006" key="7">
    <source>
        <dbReference type="Google" id="ProtNLM"/>
    </source>
</evidence>
<dbReference type="Proteomes" id="UP000075260">
    <property type="component" value="Unassembled WGS sequence"/>
</dbReference>
<organism evidence="5 6">
    <name type="scientific">Sorangium cellulosum</name>
    <name type="common">Polyangium cellulosum</name>
    <dbReference type="NCBI Taxonomy" id="56"/>
    <lineage>
        <taxon>Bacteria</taxon>
        <taxon>Pseudomonadati</taxon>
        <taxon>Myxococcota</taxon>
        <taxon>Polyangia</taxon>
        <taxon>Polyangiales</taxon>
        <taxon>Polyangiaceae</taxon>
        <taxon>Sorangium</taxon>
    </lineage>
</organism>
<keyword evidence="2" id="KW-0677">Repeat</keyword>
<dbReference type="SMART" id="SM00612">
    <property type="entry name" value="Kelch"/>
    <property type="match status" value="4"/>
</dbReference>
<dbReference type="EMBL" id="JEMA01000387">
    <property type="protein sequence ID" value="KYF70588.1"/>
    <property type="molecule type" value="Genomic_DNA"/>
</dbReference>
<keyword evidence="4" id="KW-0732">Signal</keyword>
<comment type="caution">
    <text evidence="5">The sequence shown here is derived from an EMBL/GenBank/DDBJ whole genome shotgun (WGS) entry which is preliminary data.</text>
</comment>
<dbReference type="PANTHER" id="PTHR45632">
    <property type="entry name" value="LD33804P"/>
    <property type="match status" value="1"/>
</dbReference>
<evidence type="ECO:0000313" key="6">
    <source>
        <dbReference type="Proteomes" id="UP000075260"/>
    </source>
</evidence>
<feature type="region of interest" description="Disordered" evidence="3">
    <location>
        <begin position="815"/>
        <end position="834"/>
    </location>
</feature>
<dbReference type="AlphaFoldDB" id="A0A150QSL4"/>
<proteinExistence type="predicted"/>
<evidence type="ECO:0000256" key="2">
    <source>
        <dbReference type="ARBA" id="ARBA00022737"/>
    </source>
</evidence>
<evidence type="ECO:0000256" key="4">
    <source>
        <dbReference type="SAM" id="SignalP"/>
    </source>
</evidence>
<feature type="compositionally biased region" description="Gly residues" evidence="3">
    <location>
        <begin position="770"/>
        <end position="780"/>
    </location>
</feature>